<evidence type="ECO:0000313" key="2">
    <source>
        <dbReference type="EMBL" id="DAZ97345.1"/>
    </source>
</evidence>
<feature type="region of interest" description="Disordered" evidence="1">
    <location>
        <begin position="1"/>
        <end position="63"/>
    </location>
</feature>
<comment type="caution">
    <text evidence="2">The sequence shown here is derived from an EMBL/GenBank/DDBJ whole genome shotgun (WGS) entry which is preliminary data.</text>
</comment>
<dbReference type="PANTHER" id="PTHR35796">
    <property type="entry name" value="HYPOTHETICAL CYTOSOLIC PROTEIN"/>
    <property type="match status" value="1"/>
</dbReference>
<sequence>MSADSSSPGTPVSPANSDEISEDGDPGSTPPPVHRTRKGVHSEEEESSTSSSAAPRKTNAYRKRQRQELEYLRDKVKELETQLSELETARNADTRMDANLSTVWEGIAIKQKQETRRVEQENAELREAIEDQIKLATLLQKMLTKRPRLAILDRLAPSRFEACMSAEEAAAARRQELFAKLPERYMELNTVFEETRLDKMAKDTRSKGFGITKSPEGRESLYIQLLESKVVPFNVAKVLAACKRFFADPNKALNHGTYHVCFPLH</sequence>
<organism evidence="2 3">
    <name type="scientific">Lagenidium giganteum</name>
    <dbReference type="NCBI Taxonomy" id="4803"/>
    <lineage>
        <taxon>Eukaryota</taxon>
        <taxon>Sar</taxon>
        <taxon>Stramenopiles</taxon>
        <taxon>Oomycota</taxon>
        <taxon>Peronosporomycetes</taxon>
        <taxon>Pythiales</taxon>
        <taxon>Pythiaceae</taxon>
    </lineage>
</organism>
<keyword evidence="3" id="KW-1185">Reference proteome</keyword>
<feature type="compositionally biased region" description="Polar residues" evidence="1">
    <location>
        <begin position="1"/>
        <end position="18"/>
    </location>
</feature>
<accession>A0AAV2YTL4</accession>
<dbReference type="Proteomes" id="UP001146120">
    <property type="component" value="Unassembled WGS sequence"/>
</dbReference>
<dbReference type="AlphaFoldDB" id="A0AAV2YTL4"/>
<name>A0AAV2YTL4_9STRA</name>
<reference evidence="2" key="2">
    <citation type="journal article" date="2023" name="Microbiol Resour">
        <title>Decontamination and Annotation of the Draft Genome Sequence of the Oomycete Lagenidium giganteum ARSEF 373.</title>
        <authorList>
            <person name="Morgan W.R."/>
            <person name="Tartar A."/>
        </authorList>
    </citation>
    <scope>NUCLEOTIDE SEQUENCE</scope>
    <source>
        <strain evidence="2">ARSEF 373</strain>
    </source>
</reference>
<dbReference type="EMBL" id="DAKRPA010000138">
    <property type="protein sequence ID" value="DAZ97345.1"/>
    <property type="molecule type" value="Genomic_DNA"/>
</dbReference>
<reference evidence="2" key="1">
    <citation type="submission" date="2022-11" db="EMBL/GenBank/DDBJ databases">
        <authorList>
            <person name="Morgan W.R."/>
            <person name="Tartar A."/>
        </authorList>
    </citation>
    <scope>NUCLEOTIDE SEQUENCE</scope>
    <source>
        <strain evidence="2">ARSEF 373</strain>
    </source>
</reference>
<proteinExistence type="predicted"/>
<evidence type="ECO:0000256" key="1">
    <source>
        <dbReference type="SAM" id="MobiDB-lite"/>
    </source>
</evidence>
<evidence type="ECO:0000313" key="3">
    <source>
        <dbReference type="Proteomes" id="UP001146120"/>
    </source>
</evidence>
<protein>
    <submittedName>
        <fullName evidence="2">Uncharacterized protein</fullName>
    </submittedName>
</protein>
<dbReference type="PANTHER" id="PTHR35796:SF3">
    <property type="entry name" value="BHLH DOMAIN-CONTAINING PROTEIN"/>
    <property type="match status" value="1"/>
</dbReference>
<gene>
    <name evidence="2" type="ORF">N0F65_010779</name>
</gene>